<feature type="region of interest" description="Disordered" evidence="1">
    <location>
        <begin position="145"/>
        <end position="296"/>
    </location>
</feature>
<accession>A0A165F6X0</accession>
<dbReference type="EMBL" id="KV427615">
    <property type="protein sequence ID" value="KZT08504.1"/>
    <property type="molecule type" value="Genomic_DNA"/>
</dbReference>
<dbReference type="AlphaFoldDB" id="A0A165F6X0"/>
<dbReference type="InParanoid" id="A0A165F6X0"/>
<reference evidence="2 3" key="1">
    <citation type="journal article" date="2016" name="Mol. Biol. Evol.">
        <title>Comparative Genomics of Early-Diverging Mushroom-Forming Fungi Provides Insights into the Origins of Lignocellulose Decay Capabilities.</title>
        <authorList>
            <person name="Nagy L.G."/>
            <person name="Riley R."/>
            <person name="Tritt A."/>
            <person name="Adam C."/>
            <person name="Daum C."/>
            <person name="Floudas D."/>
            <person name="Sun H."/>
            <person name="Yadav J.S."/>
            <person name="Pangilinan J."/>
            <person name="Larsson K.H."/>
            <person name="Matsuura K."/>
            <person name="Barry K."/>
            <person name="Labutti K."/>
            <person name="Kuo R."/>
            <person name="Ohm R.A."/>
            <person name="Bhattacharya S.S."/>
            <person name="Shirouzu T."/>
            <person name="Yoshinaga Y."/>
            <person name="Martin F.M."/>
            <person name="Grigoriev I.V."/>
            <person name="Hibbett D.S."/>
        </authorList>
    </citation>
    <scope>NUCLEOTIDE SEQUENCE [LARGE SCALE GENOMIC DNA]</scope>
    <source>
        <strain evidence="2 3">93-53</strain>
    </source>
</reference>
<dbReference type="OrthoDB" id="3215534at2759"/>
<organism evidence="2 3">
    <name type="scientific">Laetiporus sulphureus 93-53</name>
    <dbReference type="NCBI Taxonomy" id="1314785"/>
    <lineage>
        <taxon>Eukaryota</taxon>
        <taxon>Fungi</taxon>
        <taxon>Dikarya</taxon>
        <taxon>Basidiomycota</taxon>
        <taxon>Agaricomycotina</taxon>
        <taxon>Agaricomycetes</taxon>
        <taxon>Polyporales</taxon>
        <taxon>Laetiporus</taxon>
    </lineage>
</organism>
<dbReference type="GeneID" id="63825550"/>
<evidence type="ECO:0000313" key="3">
    <source>
        <dbReference type="Proteomes" id="UP000076871"/>
    </source>
</evidence>
<evidence type="ECO:0000256" key="1">
    <source>
        <dbReference type="SAM" id="MobiDB-lite"/>
    </source>
</evidence>
<feature type="compositionally biased region" description="Low complexity" evidence="1">
    <location>
        <begin position="205"/>
        <end position="214"/>
    </location>
</feature>
<dbReference type="STRING" id="1314785.A0A165F6X0"/>
<feature type="compositionally biased region" description="Low complexity" evidence="1">
    <location>
        <begin position="257"/>
        <end position="271"/>
    </location>
</feature>
<dbReference type="Proteomes" id="UP000076871">
    <property type="component" value="Unassembled WGS sequence"/>
</dbReference>
<protein>
    <submittedName>
        <fullName evidence="2">Uncharacterized protein</fullName>
    </submittedName>
</protein>
<dbReference type="RefSeq" id="XP_040766244.1">
    <property type="nucleotide sequence ID" value="XM_040908521.1"/>
</dbReference>
<name>A0A165F6X0_9APHY</name>
<proteinExistence type="predicted"/>
<gene>
    <name evidence="2" type="ORF">LAESUDRAFT_724010</name>
</gene>
<sequence length="520" mass="57488">MVTLLIHDRRGDEPMEILVEVYVPLRMDDEPAVGYWADAEEVSHELQRGPSRIDGRAKLYCMRGKYRQYIMRVTCGGAIKCHTANLLITKQRTLDIYVEDAPHDCDNECVAAHMAELAGSPPHYEREMLTPVTESMLSPTSEVMILDEDDLESVSQPSSSRKRRRSTSTHSDAPDLRHSSHRASPSGPHRPSPIPQEQPMMLTPSTTQTSAASQDSHNAHVPSPSPPQAGASHENSQFLPTPSSSQSSPSEEELYESSRSSSSSESDSLPPNKVRRLDGSRDVSPAQNVSFPMSHSRAVQEELQAAPAAALAAQPPALATPPPAPANPFLRSSFARFATSLGVSNTQTRMSGDPFPKTSTLPSAGLNPISPASEQDNAVSMHLRSLILEDPAWEKFRIGRQHNLTMSQQMQQYEYVKSMFDKYVSKYTPADLKGAPGVQITKSHVMRAFNLPDKWGEEGMEMLTLTALYGPGGKCCEDANVIAMMEERHPIATKMQVEKFLKLLRETHSRWTLEHPDLLQ</sequence>
<feature type="region of interest" description="Disordered" evidence="1">
    <location>
        <begin position="345"/>
        <end position="373"/>
    </location>
</feature>
<feature type="compositionally biased region" description="Low complexity" evidence="1">
    <location>
        <begin position="239"/>
        <end position="249"/>
    </location>
</feature>
<evidence type="ECO:0000313" key="2">
    <source>
        <dbReference type="EMBL" id="KZT08504.1"/>
    </source>
</evidence>
<keyword evidence="3" id="KW-1185">Reference proteome</keyword>